<name>A0ABW4GGM7_9ACTN</name>
<dbReference type="EMBL" id="JBHUCM010000030">
    <property type="protein sequence ID" value="MFD1541866.1"/>
    <property type="molecule type" value="Genomic_DNA"/>
</dbReference>
<evidence type="ECO:0000313" key="1">
    <source>
        <dbReference type="EMBL" id="MFD1541866.1"/>
    </source>
</evidence>
<organism evidence="1 2">
    <name type="scientific">Nonomuraea guangzhouensis</name>
    <dbReference type="NCBI Taxonomy" id="1291555"/>
    <lineage>
        <taxon>Bacteria</taxon>
        <taxon>Bacillati</taxon>
        <taxon>Actinomycetota</taxon>
        <taxon>Actinomycetes</taxon>
        <taxon>Streptosporangiales</taxon>
        <taxon>Streptosporangiaceae</taxon>
        <taxon>Nonomuraea</taxon>
    </lineage>
</organism>
<keyword evidence="2" id="KW-1185">Reference proteome</keyword>
<dbReference type="RefSeq" id="WP_219537237.1">
    <property type="nucleotide sequence ID" value="NZ_JAHKRM010000036.1"/>
</dbReference>
<gene>
    <name evidence="1" type="ORF">ACFSJ0_32790</name>
</gene>
<dbReference type="Proteomes" id="UP001597097">
    <property type="component" value="Unassembled WGS sequence"/>
</dbReference>
<evidence type="ECO:0000313" key="2">
    <source>
        <dbReference type="Proteomes" id="UP001597097"/>
    </source>
</evidence>
<comment type="caution">
    <text evidence="1">The sequence shown here is derived from an EMBL/GenBank/DDBJ whole genome shotgun (WGS) entry which is preliminary data.</text>
</comment>
<proteinExistence type="predicted"/>
<protein>
    <submittedName>
        <fullName evidence="1">Uncharacterized protein</fullName>
    </submittedName>
</protein>
<accession>A0ABW4GGM7</accession>
<reference evidence="2" key="1">
    <citation type="journal article" date="2019" name="Int. J. Syst. Evol. Microbiol.">
        <title>The Global Catalogue of Microorganisms (GCM) 10K type strain sequencing project: providing services to taxonomists for standard genome sequencing and annotation.</title>
        <authorList>
            <consortium name="The Broad Institute Genomics Platform"/>
            <consortium name="The Broad Institute Genome Sequencing Center for Infectious Disease"/>
            <person name="Wu L."/>
            <person name="Ma J."/>
        </authorList>
    </citation>
    <scope>NUCLEOTIDE SEQUENCE [LARGE SCALE GENOMIC DNA]</scope>
    <source>
        <strain evidence="2">CGMCC 1.15399</strain>
    </source>
</reference>
<sequence>MASLSECLNSADDNPKWIERYLDLVVRGIRSAKVTGKIDRRLERLLK</sequence>